<dbReference type="EMBL" id="KI964558">
    <property type="protein sequence ID" value="EUC36731.1"/>
    <property type="molecule type" value="Genomic_DNA"/>
</dbReference>
<dbReference type="RefSeq" id="XP_007708958.1">
    <property type="nucleotide sequence ID" value="XM_007710768.1"/>
</dbReference>
<gene>
    <name evidence="1" type="ORF">COCCADRAFT_87290</name>
</gene>
<keyword evidence="2" id="KW-1185">Reference proteome</keyword>
<feature type="non-terminal residue" evidence="1">
    <location>
        <position position="1"/>
    </location>
</feature>
<proteinExistence type="predicted"/>
<dbReference type="KEGG" id="bze:COCCADRAFT_87290"/>
<organism evidence="1 2">
    <name type="scientific">Cochliobolus carbonum (strain 26-R-13)</name>
    <name type="common">Maize leaf spot fungus</name>
    <name type="synonym">Bipolaris zeicola</name>
    <dbReference type="NCBI Taxonomy" id="930089"/>
    <lineage>
        <taxon>Eukaryota</taxon>
        <taxon>Fungi</taxon>
        <taxon>Dikarya</taxon>
        <taxon>Ascomycota</taxon>
        <taxon>Pezizomycotina</taxon>
        <taxon>Dothideomycetes</taxon>
        <taxon>Pleosporomycetidae</taxon>
        <taxon>Pleosporales</taxon>
        <taxon>Pleosporineae</taxon>
        <taxon>Pleosporaceae</taxon>
        <taxon>Bipolaris</taxon>
    </lineage>
</organism>
<reference evidence="1 2" key="1">
    <citation type="journal article" date="2013" name="PLoS Genet.">
        <title>Comparative genome structure, secondary metabolite, and effector coding capacity across Cochliobolus pathogens.</title>
        <authorList>
            <person name="Condon B.J."/>
            <person name="Leng Y."/>
            <person name="Wu D."/>
            <person name="Bushley K.E."/>
            <person name="Ohm R.A."/>
            <person name="Otillar R."/>
            <person name="Martin J."/>
            <person name="Schackwitz W."/>
            <person name="Grimwood J."/>
            <person name="MohdZainudin N."/>
            <person name="Xue C."/>
            <person name="Wang R."/>
            <person name="Manning V.A."/>
            <person name="Dhillon B."/>
            <person name="Tu Z.J."/>
            <person name="Steffenson B.J."/>
            <person name="Salamov A."/>
            <person name="Sun H."/>
            <person name="Lowry S."/>
            <person name="LaButti K."/>
            <person name="Han J."/>
            <person name="Copeland A."/>
            <person name="Lindquist E."/>
            <person name="Barry K."/>
            <person name="Schmutz J."/>
            <person name="Baker S.E."/>
            <person name="Ciuffetti L.M."/>
            <person name="Grigoriev I.V."/>
            <person name="Zhong S."/>
            <person name="Turgeon B.G."/>
        </authorList>
    </citation>
    <scope>NUCLEOTIDE SEQUENCE [LARGE SCALE GENOMIC DNA]</scope>
    <source>
        <strain evidence="1 2">26-R-13</strain>
    </source>
</reference>
<sequence length="51" mass="5765">SKCVSSAAKAYTPLFTLLNCQLNLSPINRFALHDEKYPVTVRRVSYSKHVP</sequence>
<dbReference type="HOGENOM" id="CLU_3111849_0_0_1"/>
<dbReference type="Proteomes" id="UP000053841">
    <property type="component" value="Unassembled WGS sequence"/>
</dbReference>
<protein>
    <submittedName>
        <fullName evidence="1">Uncharacterized protein</fullName>
    </submittedName>
</protein>
<dbReference type="AlphaFoldDB" id="W6YZ85"/>
<name>W6YZ85_COCC2</name>
<accession>W6YZ85</accession>
<evidence type="ECO:0000313" key="1">
    <source>
        <dbReference type="EMBL" id="EUC36731.1"/>
    </source>
</evidence>
<evidence type="ECO:0000313" key="2">
    <source>
        <dbReference type="Proteomes" id="UP000053841"/>
    </source>
</evidence>
<dbReference type="GeneID" id="19152336"/>